<dbReference type="SUPFAM" id="SSF56112">
    <property type="entry name" value="Protein kinase-like (PK-like)"/>
    <property type="match status" value="1"/>
</dbReference>
<dbReference type="Proteomes" id="UP000054279">
    <property type="component" value="Unassembled WGS sequence"/>
</dbReference>
<evidence type="ECO:0000313" key="1">
    <source>
        <dbReference type="EMBL" id="KIJ28311.1"/>
    </source>
</evidence>
<organism evidence="2 3">
    <name type="scientific">Sphaerobolus stellatus (strain SS14)</name>
    <dbReference type="NCBI Taxonomy" id="990650"/>
    <lineage>
        <taxon>Eukaryota</taxon>
        <taxon>Fungi</taxon>
        <taxon>Dikarya</taxon>
        <taxon>Basidiomycota</taxon>
        <taxon>Agaricomycotina</taxon>
        <taxon>Agaricomycetes</taxon>
        <taxon>Phallomycetidae</taxon>
        <taxon>Geastrales</taxon>
        <taxon>Sphaerobolaceae</taxon>
        <taxon>Sphaerobolus</taxon>
    </lineage>
</organism>
<dbReference type="OrthoDB" id="5987198at2759"/>
<protein>
    <recommendedName>
        <fullName evidence="4">Protein kinase domain-containing protein</fullName>
    </recommendedName>
</protein>
<evidence type="ECO:0000313" key="2">
    <source>
        <dbReference type="EMBL" id="KIJ43873.1"/>
    </source>
</evidence>
<gene>
    <name evidence="2" type="ORF">M422DRAFT_169219</name>
    <name evidence="1" type="ORF">M422DRAFT_189896</name>
</gene>
<dbReference type="InterPro" id="IPR011009">
    <property type="entry name" value="Kinase-like_dom_sf"/>
</dbReference>
<dbReference type="EMBL" id="KN837120">
    <property type="protein sequence ID" value="KIJ43873.1"/>
    <property type="molecule type" value="Genomic_DNA"/>
</dbReference>
<dbReference type="EMBL" id="KN837310">
    <property type="protein sequence ID" value="KIJ28311.1"/>
    <property type="molecule type" value="Genomic_DNA"/>
</dbReference>
<keyword evidence="3" id="KW-1185">Reference proteome</keyword>
<evidence type="ECO:0000313" key="3">
    <source>
        <dbReference type="Proteomes" id="UP000054279"/>
    </source>
</evidence>
<name>A0A0C9ULI7_SPHS4</name>
<accession>A0A0C9ULI7</accession>
<feature type="non-terminal residue" evidence="2">
    <location>
        <position position="1"/>
    </location>
</feature>
<dbReference type="HOGENOM" id="CLU_044121_2_1_1"/>
<evidence type="ECO:0008006" key="4">
    <source>
        <dbReference type="Google" id="ProtNLM"/>
    </source>
</evidence>
<proteinExistence type="predicted"/>
<dbReference type="AlphaFoldDB" id="A0A0C9ULI7"/>
<sequence length="329" mass="37727">WVQFQQSLEQHGYMLRPRYHSGWIASWIGTKKHPANCEKWHCCGVTKCVDAVRISNNRQVMIKAVWAQNLKEVEIGQYLSSSDLASEPGNHCVPILDIFKVPYSDLELIIMPLLRKVDGPPFRTVGEAVALFKRLFEGIQFMHKNHVAQVCVIILMDASEMLPEEFHPTSTMLARDSGTLKIKHYTRTERPPKYYLIDFGLSRKYNPEDGIPSEMRILGAADWPYKFIATKPSNPYLVDVYFMVKLVDDMRQDDPAKRPTIDEVVTRFDGIIRSLSSFKLRSPLIEPEAHPSGFKLWKGAIDYGVHLLFRELPNYLRRLPAIISGPGKI</sequence>
<reference evidence="2 3" key="1">
    <citation type="submission" date="2014-06" db="EMBL/GenBank/DDBJ databases">
        <title>Evolutionary Origins and Diversification of the Mycorrhizal Mutualists.</title>
        <authorList>
            <consortium name="DOE Joint Genome Institute"/>
            <consortium name="Mycorrhizal Genomics Consortium"/>
            <person name="Kohler A."/>
            <person name="Kuo A."/>
            <person name="Nagy L.G."/>
            <person name="Floudas D."/>
            <person name="Copeland A."/>
            <person name="Barry K.W."/>
            <person name="Cichocki N."/>
            <person name="Veneault-Fourrey C."/>
            <person name="LaButti K."/>
            <person name="Lindquist E.A."/>
            <person name="Lipzen A."/>
            <person name="Lundell T."/>
            <person name="Morin E."/>
            <person name="Murat C."/>
            <person name="Riley R."/>
            <person name="Ohm R."/>
            <person name="Sun H."/>
            <person name="Tunlid A."/>
            <person name="Henrissat B."/>
            <person name="Grigoriev I.V."/>
            <person name="Hibbett D.S."/>
            <person name="Martin F."/>
        </authorList>
    </citation>
    <scope>NUCLEOTIDE SEQUENCE [LARGE SCALE GENOMIC DNA]</scope>
    <source>
        <strain evidence="2 3">SS14</strain>
    </source>
</reference>